<dbReference type="InterPro" id="IPR029063">
    <property type="entry name" value="SAM-dependent_MTases_sf"/>
</dbReference>
<dbReference type="GO" id="GO:0032259">
    <property type="term" value="P:methylation"/>
    <property type="evidence" value="ECO:0007669"/>
    <property type="project" value="UniProtKB-KW"/>
</dbReference>
<keyword evidence="2" id="KW-1185">Reference proteome</keyword>
<dbReference type="RefSeq" id="WP_142590953.1">
    <property type="nucleotide sequence ID" value="NZ_CABFWF030000001.1"/>
</dbReference>
<dbReference type="Proteomes" id="UP000606921">
    <property type="component" value="Unassembled WGS sequence"/>
</dbReference>
<proteinExistence type="predicted"/>
<keyword evidence="1" id="KW-0808">Transferase</keyword>
<protein>
    <submittedName>
        <fullName evidence="1">Class I SAM-dependent methyltransferase</fullName>
    </submittedName>
</protein>
<dbReference type="Pfam" id="PF13489">
    <property type="entry name" value="Methyltransf_23"/>
    <property type="match status" value="1"/>
</dbReference>
<keyword evidence="1" id="KW-0489">Methyltransferase</keyword>
<gene>
    <name evidence="1" type="ORF">REJC140_00223</name>
</gene>
<comment type="caution">
    <text evidence="1">The sequence shown here is derived from an EMBL/GenBank/DDBJ whole genome shotgun (WGS) entry which is preliminary data.</text>
</comment>
<dbReference type="Gene3D" id="3.40.50.150">
    <property type="entry name" value="Vaccinia Virus protein VP39"/>
    <property type="match status" value="1"/>
</dbReference>
<name>A0ABN7JBR9_9HYPH</name>
<dbReference type="SUPFAM" id="SSF53335">
    <property type="entry name" value="S-adenosyl-L-methionine-dependent methyltransferases"/>
    <property type="match status" value="1"/>
</dbReference>
<dbReference type="CDD" id="cd02440">
    <property type="entry name" value="AdoMet_MTases"/>
    <property type="match status" value="1"/>
</dbReference>
<evidence type="ECO:0000313" key="1">
    <source>
        <dbReference type="EMBL" id="CAD7023478.1"/>
    </source>
</evidence>
<dbReference type="GO" id="GO:0008168">
    <property type="term" value="F:methyltransferase activity"/>
    <property type="evidence" value="ECO:0007669"/>
    <property type="project" value="UniProtKB-KW"/>
</dbReference>
<dbReference type="EMBL" id="CABFWF030000001">
    <property type="protein sequence ID" value="CAD7023478.1"/>
    <property type="molecule type" value="Genomic_DNA"/>
</dbReference>
<accession>A0ABN7JBR9</accession>
<evidence type="ECO:0000313" key="2">
    <source>
        <dbReference type="Proteomes" id="UP000606921"/>
    </source>
</evidence>
<sequence length="191" mass="20715">MTSSFYDENAEAYASRVRGLPMARLDAFLAGLKPAARVLELGCGGGQDSAYMLKKGFDVVPSDGSASLAREAEKLIGRPVKVMQFQELDAADEFDGIWAEASLLHVPRAQLPDVFSRIRIALRKDAPVHASFKAGDAEGHDGLGRYYNYPPAVSLFELLAISGLKDITIDEADGTGYDNMPTRWLYIAAGK</sequence>
<reference evidence="1 2" key="1">
    <citation type="submission" date="2020-11" db="EMBL/GenBank/DDBJ databases">
        <authorList>
            <person name="Lassalle F."/>
        </authorList>
    </citation>
    <scope>NUCLEOTIDE SEQUENCE [LARGE SCALE GENOMIC DNA]</scope>
    <source>
        <strain evidence="1 2">JC140</strain>
    </source>
</reference>
<organism evidence="1 2">
    <name type="scientific">Pseudorhizobium endolithicum</name>
    <dbReference type="NCBI Taxonomy" id="1191678"/>
    <lineage>
        <taxon>Bacteria</taxon>
        <taxon>Pseudomonadati</taxon>
        <taxon>Pseudomonadota</taxon>
        <taxon>Alphaproteobacteria</taxon>
        <taxon>Hyphomicrobiales</taxon>
        <taxon>Rhizobiaceae</taxon>
        <taxon>Rhizobium/Agrobacterium group</taxon>
        <taxon>Pseudorhizobium</taxon>
    </lineage>
</organism>